<proteinExistence type="predicted"/>
<dbReference type="Proteomes" id="UP000266861">
    <property type="component" value="Unassembled WGS sequence"/>
</dbReference>
<dbReference type="AlphaFoldDB" id="A0A397ITN7"/>
<protein>
    <submittedName>
        <fullName evidence="2">Uncharacterized protein</fullName>
    </submittedName>
</protein>
<organism evidence="2 3">
    <name type="scientific">Diversispora epigaea</name>
    <dbReference type="NCBI Taxonomy" id="1348612"/>
    <lineage>
        <taxon>Eukaryota</taxon>
        <taxon>Fungi</taxon>
        <taxon>Fungi incertae sedis</taxon>
        <taxon>Mucoromycota</taxon>
        <taxon>Glomeromycotina</taxon>
        <taxon>Glomeromycetes</taxon>
        <taxon>Diversisporales</taxon>
        <taxon>Diversisporaceae</taxon>
        <taxon>Diversispora</taxon>
    </lineage>
</organism>
<accession>A0A397ITN7</accession>
<feature type="compositionally biased region" description="Polar residues" evidence="1">
    <location>
        <begin position="62"/>
        <end position="79"/>
    </location>
</feature>
<evidence type="ECO:0000256" key="1">
    <source>
        <dbReference type="SAM" id="MobiDB-lite"/>
    </source>
</evidence>
<evidence type="ECO:0000313" key="3">
    <source>
        <dbReference type="Proteomes" id="UP000266861"/>
    </source>
</evidence>
<gene>
    <name evidence="2" type="ORF">Glove_208g134</name>
</gene>
<feature type="region of interest" description="Disordered" evidence="1">
    <location>
        <begin position="60"/>
        <end position="79"/>
    </location>
</feature>
<evidence type="ECO:0000313" key="2">
    <source>
        <dbReference type="EMBL" id="RHZ75990.1"/>
    </source>
</evidence>
<comment type="caution">
    <text evidence="2">The sequence shown here is derived from an EMBL/GenBank/DDBJ whole genome shotgun (WGS) entry which is preliminary data.</text>
</comment>
<reference evidence="2 3" key="1">
    <citation type="submission" date="2018-08" db="EMBL/GenBank/DDBJ databases">
        <title>Genome and evolution of the arbuscular mycorrhizal fungus Diversispora epigaea (formerly Glomus versiforme) and its bacterial endosymbionts.</title>
        <authorList>
            <person name="Sun X."/>
            <person name="Fei Z."/>
            <person name="Harrison M."/>
        </authorList>
    </citation>
    <scope>NUCLEOTIDE SEQUENCE [LARGE SCALE GENOMIC DNA]</scope>
    <source>
        <strain evidence="2 3">IT104</strain>
    </source>
</reference>
<keyword evidence="3" id="KW-1185">Reference proteome</keyword>
<sequence>MGIAKGHVAGGGSEAIGKTFFRIAVPNDPLVDLAKSRVSYFLLSLPIVCMSTILTRIEERNQSTPGSQEAGPSNVPSEISTRVKQGLVRDKINGYTLIKHVFEHKRNRFEMQLGQGCNKYSTFSHIYAQSKKSESVGVIRNNSKNIGRIPSNRGRKVNT</sequence>
<dbReference type="EMBL" id="PQFF01000195">
    <property type="protein sequence ID" value="RHZ75990.1"/>
    <property type="molecule type" value="Genomic_DNA"/>
</dbReference>
<name>A0A397ITN7_9GLOM</name>